<evidence type="ECO:0000313" key="1">
    <source>
        <dbReference type="EMBL" id="KAJ8599019.1"/>
    </source>
</evidence>
<proteinExistence type="predicted"/>
<dbReference type="EMBL" id="JAQMWT010000594">
    <property type="protein sequence ID" value="KAJ8599019.1"/>
    <property type="molecule type" value="Genomic_DNA"/>
</dbReference>
<dbReference type="Proteomes" id="UP001230188">
    <property type="component" value="Unassembled WGS sequence"/>
</dbReference>
<dbReference type="InterPro" id="IPR027417">
    <property type="entry name" value="P-loop_NTPase"/>
</dbReference>
<sequence length="220" mass="25113">MQQHAWRRWVSTQQRVAVFMAGLPGSGKTRIIQGLYGATTGTTILDLDREMRAHPLYDPTRPAKVYEARGAYDWANDRVERRFQAAVRDDAVSRIVLDGTGTKINRRLRRIATARAHGLRTIMLYVRVSLATALRRNAKRCRVVPARKLEEYQILIDRALCVEEGQVDCYEIIDNDQDIPDRDKHIRDIRSSKPHLKCVHECPAAEIVPRDVSVVVEVSS</sequence>
<protein>
    <submittedName>
        <fullName evidence="1">Uncharacterized protein</fullName>
    </submittedName>
</protein>
<accession>A0AAD7U749</accession>
<reference evidence="1" key="1">
    <citation type="submission" date="2023-01" db="EMBL/GenBank/DDBJ databases">
        <title>Metagenome sequencing of chrysophaentin producing Chrysophaeum taylorii.</title>
        <authorList>
            <person name="Davison J."/>
            <person name="Bewley C."/>
        </authorList>
    </citation>
    <scope>NUCLEOTIDE SEQUENCE</scope>
    <source>
        <strain evidence="1">NIES-1699</strain>
    </source>
</reference>
<comment type="caution">
    <text evidence="1">The sequence shown here is derived from an EMBL/GenBank/DDBJ whole genome shotgun (WGS) entry which is preliminary data.</text>
</comment>
<dbReference type="AlphaFoldDB" id="A0AAD7U749"/>
<name>A0AAD7U749_9STRA</name>
<dbReference type="SUPFAM" id="SSF52540">
    <property type="entry name" value="P-loop containing nucleoside triphosphate hydrolases"/>
    <property type="match status" value="1"/>
</dbReference>
<organism evidence="1 2">
    <name type="scientific">Chrysophaeum taylorii</name>
    <dbReference type="NCBI Taxonomy" id="2483200"/>
    <lineage>
        <taxon>Eukaryota</taxon>
        <taxon>Sar</taxon>
        <taxon>Stramenopiles</taxon>
        <taxon>Ochrophyta</taxon>
        <taxon>Pelagophyceae</taxon>
        <taxon>Pelagomonadales</taxon>
        <taxon>Pelagomonadaceae</taxon>
        <taxon>Chrysophaeum</taxon>
    </lineage>
</organism>
<dbReference type="Pfam" id="PF13671">
    <property type="entry name" value="AAA_33"/>
    <property type="match status" value="1"/>
</dbReference>
<dbReference type="Gene3D" id="3.40.50.300">
    <property type="entry name" value="P-loop containing nucleotide triphosphate hydrolases"/>
    <property type="match status" value="1"/>
</dbReference>
<evidence type="ECO:0000313" key="2">
    <source>
        <dbReference type="Proteomes" id="UP001230188"/>
    </source>
</evidence>
<gene>
    <name evidence="1" type="ORF">CTAYLR_007692</name>
</gene>
<keyword evidence="2" id="KW-1185">Reference proteome</keyword>